<dbReference type="InterPro" id="IPR001876">
    <property type="entry name" value="Znf_RanBP2"/>
</dbReference>
<dbReference type="AlphaFoldDB" id="A0AAE0GPP8"/>
<gene>
    <name evidence="13" type="ORF">CYMTET_10396</name>
</gene>
<accession>A0AAE0GPP8</accession>
<dbReference type="CDD" id="cd00590">
    <property type="entry name" value="RRM_SF"/>
    <property type="match status" value="1"/>
</dbReference>
<name>A0AAE0GPP8_9CHLO</name>
<feature type="region of interest" description="Disordered" evidence="10">
    <location>
        <begin position="477"/>
        <end position="528"/>
    </location>
</feature>
<dbReference type="Pfam" id="PF00076">
    <property type="entry name" value="RRM_1"/>
    <property type="match status" value="1"/>
</dbReference>
<feature type="region of interest" description="Disordered" evidence="10">
    <location>
        <begin position="222"/>
        <end position="267"/>
    </location>
</feature>
<evidence type="ECO:0000256" key="3">
    <source>
        <dbReference type="ARBA" id="ARBA00022723"/>
    </source>
</evidence>
<dbReference type="Proteomes" id="UP001190700">
    <property type="component" value="Unassembled WGS sequence"/>
</dbReference>
<dbReference type="PROSITE" id="PS50102">
    <property type="entry name" value="RRM"/>
    <property type="match status" value="1"/>
</dbReference>
<feature type="compositionally biased region" description="Basic and acidic residues" evidence="10">
    <location>
        <begin position="115"/>
        <end position="135"/>
    </location>
</feature>
<dbReference type="InterPro" id="IPR034870">
    <property type="entry name" value="TET_fam"/>
</dbReference>
<evidence type="ECO:0000256" key="1">
    <source>
        <dbReference type="ARBA" id="ARBA00004123"/>
    </source>
</evidence>
<feature type="domain" description="RRM" evidence="11">
    <location>
        <begin position="151"/>
        <end position="228"/>
    </location>
</feature>
<feature type="compositionally biased region" description="Basic and acidic residues" evidence="10">
    <location>
        <begin position="503"/>
        <end position="523"/>
    </location>
</feature>
<evidence type="ECO:0000256" key="2">
    <source>
        <dbReference type="ARBA" id="ARBA00008448"/>
    </source>
</evidence>
<dbReference type="Gene3D" id="4.10.1060.10">
    <property type="entry name" value="Zinc finger, RanBP2-type"/>
    <property type="match status" value="5"/>
</dbReference>
<comment type="caution">
    <text evidence="13">The sequence shown here is derived from an EMBL/GenBank/DDBJ whole genome shotgun (WGS) entry which is preliminary data.</text>
</comment>
<evidence type="ECO:0000256" key="7">
    <source>
        <dbReference type="ARBA" id="ARBA00023242"/>
    </source>
</evidence>
<keyword evidence="6 8" id="KW-0694">RNA-binding</keyword>
<keyword evidence="5" id="KW-0862">Zinc</keyword>
<dbReference type="InterPro" id="IPR035979">
    <property type="entry name" value="RBD_domain_sf"/>
</dbReference>
<organism evidence="13 14">
    <name type="scientific">Cymbomonas tetramitiformis</name>
    <dbReference type="NCBI Taxonomy" id="36881"/>
    <lineage>
        <taxon>Eukaryota</taxon>
        <taxon>Viridiplantae</taxon>
        <taxon>Chlorophyta</taxon>
        <taxon>Pyramimonadophyceae</taxon>
        <taxon>Pyramimonadales</taxon>
        <taxon>Pyramimonadaceae</taxon>
        <taxon>Cymbomonas</taxon>
    </lineage>
</organism>
<reference evidence="13 14" key="1">
    <citation type="journal article" date="2015" name="Genome Biol. Evol.">
        <title>Comparative Genomics of a Bacterivorous Green Alga Reveals Evolutionary Causalities and Consequences of Phago-Mixotrophic Mode of Nutrition.</title>
        <authorList>
            <person name="Burns J.A."/>
            <person name="Paasch A."/>
            <person name="Narechania A."/>
            <person name="Kim E."/>
        </authorList>
    </citation>
    <scope>NUCLEOTIDE SEQUENCE [LARGE SCALE GENOMIC DNA]</scope>
    <source>
        <strain evidence="13 14">PLY_AMNH</strain>
    </source>
</reference>
<feature type="compositionally biased region" description="Basic and acidic residues" evidence="10">
    <location>
        <begin position="366"/>
        <end position="390"/>
    </location>
</feature>
<feature type="region of interest" description="Disordered" evidence="10">
    <location>
        <begin position="83"/>
        <end position="144"/>
    </location>
</feature>
<evidence type="ECO:0000256" key="4">
    <source>
        <dbReference type="ARBA" id="ARBA00022771"/>
    </source>
</evidence>
<sequence>MTTAIGQTLGAAQRCASISVRCSLPAKQLYHHRALTNGWFARTSEGLIRPTPRRVASISTPSYLSARFRLDGDIQRLQLSRGWPRHSSSDRGLRSVGAIRADADGGTPEWDEFSDDGKVDSYGDGDSSRSRDRGGRFGSYKGSRKDDFQSTRVFVTGLSYNTEWTGLKDHFKQAGEVVYASVSERQDGSSKGCGIVQFGSADEALDAIEMLDGSGLDGRFIGVREDRQESNRRGVAREGSSGDERQQERRAVGAPRPGSREWGQVQPTRPGDWECVECGFSPIFASRSECFKCGAPRPSGAGDASRGNSQERYDPRSSRGQDMRPGDWECPGCGFAPLFASRRECFKCGEPKPDSAGGDDWGYNQRDQRGDRGSWGQRGDRGSWGRQPETRPGDWECPGCGFFPLFSTKRECIKCGEPNPNPPSRGGNWGDDRRSEPSRWSRQDQTQEMRPGDWECPGCGFAPIFASKRECFKCGEPRPAGAGQRDDSWGYEERDYGGGGRGGSRDRGGRGSSDRQQETRPGDWECSSCGFTPIFASKTECFKCGEPRRW</sequence>
<keyword evidence="3" id="KW-0479">Metal-binding</keyword>
<dbReference type="SUPFAM" id="SSF90209">
    <property type="entry name" value="Ran binding protein zinc finger-like"/>
    <property type="match status" value="1"/>
</dbReference>
<dbReference type="SUPFAM" id="SSF54928">
    <property type="entry name" value="RNA-binding domain, RBD"/>
    <property type="match status" value="1"/>
</dbReference>
<dbReference type="GO" id="GO:0005634">
    <property type="term" value="C:nucleus"/>
    <property type="evidence" value="ECO:0007669"/>
    <property type="project" value="UniProtKB-SubCell"/>
</dbReference>
<feature type="compositionally biased region" description="Basic and acidic residues" evidence="10">
    <location>
        <begin position="430"/>
        <end position="453"/>
    </location>
</feature>
<evidence type="ECO:0000313" key="14">
    <source>
        <dbReference type="Proteomes" id="UP001190700"/>
    </source>
</evidence>
<keyword evidence="7" id="KW-0539">Nucleus</keyword>
<evidence type="ECO:0000256" key="6">
    <source>
        <dbReference type="ARBA" id="ARBA00022884"/>
    </source>
</evidence>
<dbReference type="PANTHER" id="PTHR23238">
    <property type="entry name" value="RNA BINDING PROTEIN"/>
    <property type="match status" value="1"/>
</dbReference>
<dbReference type="InterPro" id="IPR036443">
    <property type="entry name" value="Znf_RanBP2_sf"/>
</dbReference>
<dbReference type="SMART" id="SM00547">
    <property type="entry name" value="ZnF_RBZ"/>
    <property type="match status" value="5"/>
</dbReference>
<feature type="region of interest" description="Disordered" evidence="10">
    <location>
        <begin position="351"/>
        <end position="390"/>
    </location>
</feature>
<comment type="similarity">
    <text evidence="2">Belongs to the RRM TET family.</text>
</comment>
<evidence type="ECO:0000259" key="11">
    <source>
        <dbReference type="PROSITE" id="PS50102"/>
    </source>
</evidence>
<feature type="compositionally biased region" description="Basic and acidic residues" evidence="10">
    <location>
        <begin position="484"/>
        <end position="496"/>
    </location>
</feature>
<evidence type="ECO:0000256" key="9">
    <source>
        <dbReference type="PROSITE-ProRule" id="PRU00322"/>
    </source>
</evidence>
<evidence type="ECO:0000256" key="8">
    <source>
        <dbReference type="PROSITE-ProRule" id="PRU00176"/>
    </source>
</evidence>
<feature type="compositionally biased region" description="Basic and acidic residues" evidence="10">
    <location>
        <begin position="309"/>
        <end position="326"/>
    </location>
</feature>
<proteinExistence type="inferred from homology"/>
<protein>
    <submittedName>
        <fullName evidence="13">Uncharacterized protein</fullName>
    </submittedName>
</protein>
<feature type="region of interest" description="Disordered" evidence="10">
    <location>
        <begin position="416"/>
        <end position="453"/>
    </location>
</feature>
<evidence type="ECO:0000259" key="12">
    <source>
        <dbReference type="PROSITE" id="PS50199"/>
    </source>
</evidence>
<dbReference type="GO" id="GO:0003723">
    <property type="term" value="F:RNA binding"/>
    <property type="evidence" value="ECO:0007669"/>
    <property type="project" value="UniProtKB-UniRule"/>
</dbReference>
<dbReference type="SMART" id="SM00360">
    <property type="entry name" value="RRM"/>
    <property type="match status" value="1"/>
</dbReference>
<keyword evidence="14" id="KW-1185">Reference proteome</keyword>
<dbReference type="GO" id="GO:0006355">
    <property type="term" value="P:regulation of DNA-templated transcription"/>
    <property type="evidence" value="ECO:0007669"/>
    <property type="project" value="InterPro"/>
</dbReference>
<keyword evidence="4 9" id="KW-0863">Zinc-finger</keyword>
<evidence type="ECO:0000256" key="10">
    <source>
        <dbReference type="SAM" id="MobiDB-lite"/>
    </source>
</evidence>
<dbReference type="InterPro" id="IPR000504">
    <property type="entry name" value="RRM_dom"/>
</dbReference>
<feature type="region of interest" description="Disordered" evidence="10">
    <location>
        <begin position="296"/>
        <end position="326"/>
    </location>
</feature>
<dbReference type="InterPro" id="IPR012677">
    <property type="entry name" value="Nucleotide-bd_a/b_plait_sf"/>
</dbReference>
<dbReference type="EMBL" id="LGRX02003689">
    <property type="protein sequence ID" value="KAK3281835.1"/>
    <property type="molecule type" value="Genomic_DNA"/>
</dbReference>
<dbReference type="GO" id="GO:0008270">
    <property type="term" value="F:zinc ion binding"/>
    <property type="evidence" value="ECO:0007669"/>
    <property type="project" value="UniProtKB-KW"/>
</dbReference>
<feature type="domain" description="RanBP2-type" evidence="12">
    <location>
        <begin position="269"/>
        <end position="299"/>
    </location>
</feature>
<evidence type="ECO:0000313" key="13">
    <source>
        <dbReference type="EMBL" id="KAK3281835.1"/>
    </source>
</evidence>
<dbReference type="Gene3D" id="3.30.70.330">
    <property type="match status" value="1"/>
</dbReference>
<feature type="compositionally biased region" description="Basic and acidic residues" evidence="10">
    <location>
        <begin position="222"/>
        <end position="251"/>
    </location>
</feature>
<comment type="subcellular location">
    <subcellularLocation>
        <location evidence="1">Nucleus</location>
    </subcellularLocation>
</comment>
<dbReference type="PROSITE" id="PS50199">
    <property type="entry name" value="ZF_RANBP2_2"/>
    <property type="match status" value="1"/>
</dbReference>
<evidence type="ECO:0000256" key="5">
    <source>
        <dbReference type="ARBA" id="ARBA00022833"/>
    </source>
</evidence>